<dbReference type="AlphaFoldDB" id="A0A668SZQ8"/>
<evidence type="ECO:0000256" key="5">
    <source>
        <dbReference type="SAM" id="MobiDB-lite"/>
    </source>
</evidence>
<feature type="compositionally biased region" description="Low complexity" evidence="5">
    <location>
        <begin position="561"/>
        <end position="570"/>
    </location>
</feature>
<feature type="compositionally biased region" description="Acidic residues" evidence="5">
    <location>
        <begin position="90"/>
        <end position="152"/>
    </location>
</feature>
<dbReference type="PANTHER" id="PTHR25465:SF77">
    <property type="entry name" value="E3 UBIQUITIN_ISG15 LIGASE TRIM25"/>
    <property type="match status" value="1"/>
</dbReference>
<evidence type="ECO:0000256" key="4">
    <source>
        <dbReference type="PROSITE-ProRule" id="PRU00175"/>
    </source>
</evidence>
<keyword evidence="3" id="KW-0862">Zinc</keyword>
<dbReference type="SUPFAM" id="SSF57850">
    <property type="entry name" value="RING/U-box"/>
    <property type="match status" value="1"/>
</dbReference>
<dbReference type="InterPro" id="IPR027370">
    <property type="entry name" value="Znf-RING_euk"/>
</dbReference>
<accession>A0A668SZQ8</accession>
<dbReference type="Pfam" id="PF00643">
    <property type="entry name" value="zf-B_box"/>
    <property type="match status" value="1"/>
</dbReference>
<dbReference type="SMART" id="SM00184">
    <property type="entry name" value="RING"/>
    <property type="match status" value="1"/>
</dbReference>
<feature type="region of interest" description="Disordered" evidence="5">
    <location>
        <begin position="84"/>
        <end position="153"/>
    </location>
</feature>
<feature type="domain" description="RING-type" evidence="6">
    <location>
        <begin position="20"/>
        <end position="58"/>
    </location>
</feature>
<dbReference type="PANTHER" id="PTHR25465">
    <property type="entry name" value="B-BOX DOMAIN CONTAINING"/>
    <property type="match status" value="1"/>
</dbReference>
<dbReference type="GO" id="GO:0008270">
    <property type="term" value="F:zinc ion binding"/>
    <property type="evidence" value="ECO:0007669"/>
    <property type="project" value="UniProtKB-KW"/>
</dbReference>
<dbReference type="CDD" id="cd19776">
    <property type="entry name" value="Bbox2_TRIM25_C-IV"/>
    <property type="match status" value="1"/>
</dbReference>
<dbReference type="InterPro" id="IPR013083">
    <property type="entry name" value="Znf_RING/FYVE/PHD"/>
</dbReference>
<keyword evidence="8" id="KW-1185">Reference proteome</keyword>
<dbReference type="InterPro" id="IPR000315">
    <property type="entry name" value="Znf_B-box"/>
</dbReference>
<evidence type="ECO:0000259" key="6">
    <source>
        <dbReference type="PROSITE" id="PS50089"/>
    </source>
</evidence>
<dbReference type="Ensembl" id="ENSOABT00000020066.2">
    <property type="protein sequence ID" value="ENSOABP00000019482.2"/>
    <property type="gene ID" value="ENSOABG00000009438.2"/>
</dbReference>
<dbReference type="Proteomes" id="UP000472276">
    <property type="component" value="Unassembled WGS sequence"/>
</dbReference>
<keyword evidence="1" id="KW-0479">Metal-binding</keyword>
<evidence type="ECO:0000313" key="7">
    <source>
        <dbReference type="Ensembl" id="ENSOABP00000019482.2"/>
    </source>
</evidence>
<dbReference type="Gene3D" id="3.30.40.10">
    <property type="entry name" value="Zinc/RING finger domain, C3HC4 (zinc finger)"/>
    <property type="match status" value="1"/>
</dbReference>
<dbReference type="PROSITE" id="PS00518">
    <property type="entry name" value="ZF_RING_1"/>
    <property type="match status" value="1"/>
</dbReference>
<dbReference type="InterPro" id="IPR017907">
    <property type="entry name" value="Znf_RING_CS"/>
</dbReference>
<keyword evidence="2 4" id="KW-0863">Zinc-finger</keyword>
<gene>
    <name evidence="7" type="primary">TRIM25</name>
</gene>
<feature type="region of interest" description="Disordered" evidence="5">
    <location>
        <begin position="513"/>
        <end position="601"/>
    </location>
</feature>
<dbReference type="InterPro" id="IPR001841">
    <property type="entry name" value="Znf_RING"/>
</dbReference>
<feature type="compositionally biased region" description="Polar residues" evidence="5">
    <location>
        <begin position="445"/>
        <end position="466"/>
    </location>
</feature>
<evidence type="ECO:0000256" key="3">
    <source>
        <dbReference type="ARBA" id="ARBA00022833"/>
    </source>
</evidence>
<dbReference type="PROSITE" id="PS50089">
    <property type="entry name" value="ZF_RING_2"/>
    <property type="match status" value="1"/>
</dbReference>
<protein>
    <recommendedName>
        <fullName evidence="6">RING-type domain-containing protein</fullName>
    </recommendedName>
</protein>
<dbReference type="CDD" id="cd16597">
    <property type="entry name" value="RING-HC_TRIM25_C-IV"/>
    <property type="match status" value="1"/>
</dbReference>
<reference evidence="7" key="2">
    <citation type="submission" date="2025-09" db="UniProtKB">
        <authorList>
            <consortium name="Ensembl"/>
        </authorList>
    </citation>
    <scope>IDENTIFICATION</scope>
</reference>
<dbReference type="OMA" id="CEMNICL"/>
<sequence>MAEVDESQFSFMSLEDELTCSICLSTFDCPVTIPCGHNFCQDCLLASWEDSYSCPQCRTVFDTKPELKKNTVLIAVVETFKLRSSKSEDNLNEEESEEERGEERGEESEEERGEESEEASEGESEEESEEGSEEVSEEESEEEREEESEAEKDDVIRCDTCMEAEASKTCLTCMASYCEEHLRPHRENPVFHLHELSEPVGDLSERICSDHHKLMEFFCSQHDRLICSFCLQHIHKGCSFLTPEEQRNLKESDLRDKLGLLNEKMEKTENVVFQMNNMQSMLKDGANKRKMALAAVYQQMRDILAQDEREAQTEVDRELELGQMKLRDLTKKFDENYNRMGKARDDINKLLSQSQTSAFLQASVVLPKVVKFEPHVPRITLDSKKVIATQSFAAALRETLMEMLKEPVEARLPFFKADLNAGTGAFGDSGERAAPVSRPERAGGTESQANSAAPQQTSNPTFQSPLSSPPIQPYYQPVPIPVFIRPQQRWNPPHYPQAQPRLQHFGQPRFYPQQKTTQDRKPHSAPGGGKPAGKGSDFTKKDKPKGYAPSEKSNPDRRPHSAAGGHKPSGSGKGSDFTKKDKPKGHASSGTQHSRPHKNQK</sequence>
<feature type="region of interest" description="Disordered" evidence="5">
    <location>
        <begin position="424"/>
        <end position="473"/>
    </location>
</feature>
<dbReference type="InterPro" id="IPR051051">
    <property type="entry name" value="E3_ubiq-ligase_TRIM/RNF"/>
</dbReference>
<organism evidence="7 8">
    <name type="scientific">Oreochromis aureus</name>
    <name type="common">Israeli tilapia</name>
    <name type="synonym">Chromis aureus</name>
    <dbReference type="NCBI Taxonomy" id="47969"/>
    <lineage>
        <taxon>Eukaryota</taxon>
        <taxon>Metazoa</taxon>
        <taxon>Chordata</taxon>
        <taxon>Craniata</taxon>
        <taxon>Vertebrata</taxon>
        <taxon>Euteleostomi</taxon>
        <taxon>Actinopterygii</taxon>
        <taxon>Neopterygii</taxon>
        <taxon>Teleostei</taxon>
        <taxon>Neoteleostei</taxon>
        <taxon>Acanthomorphata</taxon>
        <taxon>Ovalentaria</taxon>
        <taxon>Cichlomorphae</taxon>
        <taxon>Cichliformes</taxon>
        <taxon>Cichlidae</taxon>
        <taxon>African cichlids</taxon>
        <taxon>Pseudocrenilabrinae</taxon>
        <taxon>Oreochromini</taxon>
        <taxon>Oreochromis</taxon>
    </lineage>
</organism>
<dbReference type="SUPFAM" id="SSF57845">
    <property type="entry name" value="B-box zinc-binding domain"/>
    <property type="match status" value="1"/>
</dbReference>
<evidence type="ECO:0000256" key="1">
    <source>
        <dbReference type="ARBA" id="ARBA00022723"/>
    </source>
</evidence>
<name>A0A668SZQ8_OREAU</name>
<evidence type="ECO:0000256" key="2">
    <source>
        <dbReference type="ARBA" id="ARBA00022771"/>
    </source>
</evidence>
<dbReference type="Gene3D" id="3.30.160.60">
    <property type="entry name" value="Classic Zinc Finger"/>
    <property type="match status" value="1"/>
</dbReference>
<reference evidence="7" key="1">
    <citation type="submission" date="2025-08" db="UniProtKB">
        <authorList>
            <consortium name="Ensembl"/>
        </authorList>
    </citation>
    <scope>IDENTIFICATION</scope>
</reference>
<proteinExistence type="predicted"/>
<evidence type="ECO:0000313" key="8">
    <source>
        <dbReference type="Proteomes" id="UP000472276"/>
    </source>
</evidence>
<dbReference type="Pfam" id="PF13445">
    <property type="entry name" value="zf-RING_UBOX"/>
    <property type="match status" value="1"/>
</dbReference>
<dbReference type="Gene3D" id="4.10.830.40">
    <property type="match status" value="1"/>
</dbReference>